<evidence type="ECO:0000313" key="11">
    <source>
        <dbReference type="EMBL" id="RZF21840.1"/>
    </source>
</evidence>
<proteinExistence type="predicted"/>
<dbReference type="InterPro" id="IPR048279">
    <property type="entry name" value="MdtK-like"/>
</dbReference>
<dbReference type="PIRSF" id="PIRSF006603">
    <property type="entry name" value="DinF"/>
    <property type="match status" value="1"/>
</dbReference>
<organism evidence="11 12">
    <name type="scientific">Halobacteriovorax vibrionivorans</name>
    <dbReference type="NCBI Taxonomy" id="2152716"/>
    <lineage>
        <taxon>Bacteria</taxon>
        <taxon>Pseudomonadati</taxon>
        <taxon>Bdellovibrionota</taxon>
        <taxon>Bacteriovoracia</taxon>
        <taxon>Bacteriovoracales</taxon>
        <taxon>Halobacteriovoraceae</taxon>
        <taxon>Halobacteriovorax</taxon>
    </lineage>
</organism>
<feature type="transmembrane region" description="Helical" evidence="10">
    <location>
        <begin position="359"/>
        <end position="377"/>
    </location>
</feature>
<keyword evidence="8 10" id="KW-0472">Membrane</keyword>
<evidence type="ECO:0000256" key="8">
    <source>
        <dbReference type="ARBA" id="ARBA00023136"/>
    </source>
</evidence>
<keyword evidence="6 10" id="KW-1133">Transmembrane helix</keyword>
<accession>A0ABY0IGX7</accession>
<feature type="transmembrane region" description="Helical" evidence="10">
    <location>
        <begin position="163"/>
        <end position="186"/>
    </location>
</feature>
<keyword evidence="4" id="KW-1003">Cell membrane</keyword>
<evidence type="ECO:0000256" key="5">
    <source>
        <dbReference type="ARBA" id="ARBA00022692"/>
    </source>
</evidence>
<keyword evidence="5 10" id="KW-0812">Transmembrane</keyword>
<feature type="transmembrane region" description="Helical" evidence="10">
    <location>
        <begin position="198"/>
        <end position="217"/>
    </location>
</feature>
<dbReference type="RefSeq" id="WP_115361637.1">
    <property type="nucleotide sequence ID" value="NZ_QDKL01000002.1"/>
</dbReference>
<dbReference type="CDD" id="cd13142">
    <property type="entry name" value="MATE_like_12"/>
    <property type="match status" value="1"/>
</dbReference>
<evidence type="ECO:0000256" key="3">
    <source>
        <dbReference type="ARBA" id="ARBA00022449"/>
    </source>
</evidence>
<comment type="caution">
    <text evidence="11">The sequence shown here is derived from an EMBL/GenBank/DDBJ whole genome shotgun (WGS) entry which is preliminary data.</text>
</comment>
<dbReference type="Proteomes" id="UP000443582">
    <property type="component" value="Unassembled WGS sequence"/>
</dbReference>
<evidence type="ECO:0000313" key="12">
    <source>
        <dbReference type="Proteomes" id="UP000443582"/>
    </source>
</evidence>
<feature type="transmembrane region" description="Helical" evidence="10">
    <location>
        <begin position="55"/>
        <end position="79"/>
    </location>
</feature>
<evidence type="ECO:0000256" key="1">
    <source>
        <dbReference type="ARBA" id="ARBA00004651"/>
    </source>
</evidence>
<protein>
    <recommendedName>
        <fullName evidence="9">Multidrug-efflux transporter</fullName>
    </recommendedName>
</protein>
<dbReference type="InterPro" id="IPR050222">
    <property type="entry name" value="MATE_MdtK"/>
</dbReference>
<dbReference type="PANTHER" id="PTHR43298:SF2">
    <property type="entry name" value="FMN_FAD EXPORTER YEEO-RELATED"/>
    <property type="match status" value="1"/>
</dbReference>
<feature type="transmembrane region" description="Helical" evidence="10">
    <location>
        <begin position="15"/>
        <end position="35"/>
    </location>
</feature>
<evidence type="ECO:0000256" key="7">
    <source>
        <dbReference type="ARBA" id="ARBA00023065"/>
    </source>
</evidence>
<dbReference type="EMBL" id="QDKL01000002">
    <property type="protein sequence ID" value="RZF21840.1"/>
    <property type="molecule type" value="Genomic_DNA"/>
</dbReference>
<feature type="transmembrane region" description="Helical" evidence="10">
    <location>
        <begin position="255"/>
        <end position="276"/>
    </location>
</feature>
<feature type="transmembrane region" description="Helical" evidence="10">
    <location>
        <begin position="321"/>
        <end position="339"/>
    </location>
</feature>
<dbReference type="PANTHER" id="PTHR43298">
    <property type="entry name" value="MULTIDRUG RESISTANCE PROTEIN NORM-RELATED"/>
    <property type="match status" value="1"/>
</dbReference>
<comment type="subcellular location">
    <subcellularLocation>
        <location evidence="1">Cell membrane</location>
        <topology evidence="1">Multi-pass membrane protein</topology>
    </subcellularLocation>
</comment>
<keyword evidence="12" id="KW-1185">Reference proteome</keyword>
<dbReference type="NCBIfam" id="TIGR00797">
    <property type="entry name" value="matE"/>
    <property type="match status" value="1"/>
</dbReference>
<gene>
    <name evidence="11" type="ORF">DAY19_09125</name>
</gene>
<evidence type="ECO:0000256" key="9">
    <source>
        <dbReference type="ARBA" id="ARBA00031636"/>
    </source>
</evidence>
<keyword evidence="7" id="KW-0406">Ion transport</keyword>
<feature type="transmembrane region" description="Helical" evidence="10">
    <location>
        <begin position="91"/>
        <end position="114"/>
    </location>
</feature>
<evidence type="ECO:0000256" key="10">
    <source>
        <dbReference type="SAM" id="Phobius"/>
    </source>
</evidence>
<feature type="transmembrane region" description="Helical" evidence="10">
    <location>
        <begin position="134"/>
        <end position="151"/>
    </location>
</feature>
<feature type="transmembrane region" description="Helical" evidence="10">
    <location>
        <begin position="415"/>
        <end position="439"/>
    </location>
</feature>
<evidence type="ECO:0000256" key="4">
    <source>
        <dbReference type="ARBA" id="ARBA00022475"/>
    </source>
</evidence>
<keyword evidence="2" id="KW-0813">Transport</keyword>
<evidence type="ECO:0000256" key="2">
    <source>
        <dbReference type="ARBA" id="ARBA00022448"/>
    </source>
</evidence>
<reference evidence="12" key="1">
    <citation type="journal article" date="2019" name="Int. J. Syst. Evol. Microbiol.">
        <title>Halobacteriovorax valvorus sp. nov., a novel prokaryotic predator isolated from coastal seawater of China.</title>
        <authorList>
            <person name="Chen M.-X."/>
        </authorList>
    </citation>
    <scope>NUCLEOTIDE SEQUENCE [LARGE SCALE GENOMIC DNA]</scope>
    <source>
        <strain evidence="12">BL9</strain>
    </source>
</reference>
<sequence>MEGRDLTQGSVIKSLFKLSVPIVMANFLQTAYQLTDTFWVGRLGTNAIASLSLSFPILFLLISMGAGFAVSGTILVAQYTGQRNTPMVSKVCLHTLIIILATSALLAGIAYAVIPYVIEAMTPTVEIQKITTSYLRISFIGLIFSYLYMMFQSLYRGVGDVKTPFYIVLFSVILNFIIDPILIMGWGPVPAYGVDGAAFATICTQGLSAIIALYLLAKGKGGIKINFKKIDFDFTLAKKIINLGFPASAEQSSRALAMTIMTFLIATFGDVVLAAYGIGIRVLTLMIIPSLGFAMATSTLVGQNIGAGKIERTKEVTSKALWVIFIVLTIAGIGFFIFAEQTLQIFVPGEFAVIKEGAVFIRVIALTFGLIGVQQVCSGAMRGGGSPMISMMVAIISLWVIRFPVAYLLSKHTQLAQVGIYFSFVVGNILGAAMAITIIKKNRWIKNLTDVFTPQENKVMEEVIKDDIGYE</sequence>
<evidence type="ECO:0000256" key="6">
    <source>
        <dbReference type="ARBA" id="ARBA00022989"/>
    </source>
</evidence>
<name>A0ABY0IGX7_9BACT</name>
<feature type="transmembrane region" description="Helical" evidence="10">
    <location>
        <begin position="389"/>
        <end position="409"/>
    </location>
</feature>
<keyword evidence="3" id="KW-0050">Antiport</keyword>
<dbReference type="InterPro" id="IPR002528">
    <property type="entry name" value="MATE_fam"/>
</dbReference>
<feature type="transmembrane region" description="Helical" evidence="10">
    <location>
        <begin position="282"/>
        <end position="301"/>
    </location>
</feature>
<dbReference type="Pfam" id="PF01554">
    <property type="entry name" value="MatE"/>
    <property type="match status" value="2"/>
</dbReference>